<feature type="transmembrane region" description="Helical" evidence="2">
    <location>
        <begin position="199"/>
        <end position="221"/>
    </location>
</feature>
<keyword evidence="4" id="KW-1185">Reference proteome</keyword>
<organism evidence="3 4">
    <name type="scientific">Lipingzhangella halophila</name>
    <dbReference type="NCBI Taxonomy" id="1783352"/>
    <lineage>
        <taxon>Bacteria</taxon>
        <taxon>Bacillati</taxon>
        <taxon>Actinomycetota</taxon>
        <taxon>Actinomycetes</taxon>
        <taxon>Streptosporangiales</taxon>
        <taxon>Nocardiopsidaceae</taxon>
        <taxon>Lipingzhangella</taxon>
    </lineage>
</organism>
<sequence>MNAGTDTATPNTQHDSGEPAGSRYRLAGQAKRLAGSHAATLARLDAFEDTLRTPVPVTAPEPSARNPNRPVPVSPRPTPMPGFSGDGRGLEAAPRRPNPSPDDRRVGAVAPLLTLLLGVLLSWTGADLLRPMVEGTPLWRAVLHVPGILLVLALLGAGAAVAAALAASRPHPPAPMPGKPEEPADQEPPVSRVRLTASLLLYLAVLGSIMLWAVLWVVAAVPVAAPAGAMPALAGALLVGVVALAILPTQLRHARIAARAGREQGAPWDGGGAPPDFPPPPLLDAAAWWRSLRHQRRERRRRRMRDRARTAVVEHARAWEDVYHECQRHADTHDSDSAPARAVLRELGSVRPVAPEAEPDSVTVEFADPDLVGNMATIVRCLARYHPSVLEARFERVSRAFRAETGTRFESGAE</sequence>
<dbReference type="Proteomes" id="UP000523007">
    <property type="component" value="Unassembled WGS sequence"/>
</dbReference>
<comment type="caution">
    <text evidence="3">The sequence shown here is derived from an EMBL/GenBank/DDBJ whole genome shotgun (WGS) entry which is preliminary data.</text>
</comment>
<evidence type="ECO:0000256" key="1">
    <source>
        <dbReference type="SAM" id="MobiDB-lite"/>
    </source>
</evidence>
<dbReference type="EMBL" id="JACHJT010000002">
    <property type="protein sequence ID" value="MBB4935221.1"/>
    <property type="molecule type" value="Genomic_DNA"/>
</dbReference>
<reference evidence="3 4" key="1">
    <citation type="submission" date="2020-08" db="EMBL/GenBank/DDBJ databases">
        <title>Sequencing the genomes of 1000 actinobacteria strains.</title>
        <authorList>
            <person name="Klenk H.-P."/>
        </authorList>
    </citation>
    <scope>NUCLEOTIDE SEQUENCE [LARGE SCALE GENOMIC DNA]</scope>
    <source>
        <strain evidence="3 4">DSM 102030</strain>
    </source>
</reference>
<evidence type="ECO:0000313" key="3">
    <source>
        <dbReference type="EMBL" id="MBB4935221.1"/>
    </source>
</evidence>
<dbReference type="AlphaFoldDB" id="A0A7W7W603"/>
<name>A0A7W7W603_9ACTN</name>
<feature type="region of interest" description="Disordered" evidence="1">
    <location>
        <begin position="47"/>
        <end position="105"/>
    </location>
</feature>
<feature type="compositionally biased region" description="Polar residues" evidence="1">
    <location>
        <begin position="1"/>
        <end position="14"/>
    </location>
</feature>
<keyword evidence="2" id="KW-0812">Transmembrane</keyword>
<dbReference type="RefSeq" id="WP_184584979.1">
    <property type="nucleotide sequence ID" value="NZ_JACHJT010000002.1"/>
</dbReference>
<feature type="transmembrane region" description="Helical" evidence="2">
    <location>
        <begin position="227"/>
        <end position="247"/>
    </location>
</feature>
<feature type="transmembrane region" description="Helical" evidence="2">
    <location>
        <begin position="145"/>
        <end position="167"/>
    </location>
</feature>
<keyword evidence="2" id="KW-1133">Transmembrane helix</keyword>
<protein>
    <submittedName>
        <fullName evidence="3">Uncharacterized protein</fullName>
    </submittedName>
</protein>
<evidence type="ECO:0000313" key="4">
    <source>
        <dbReference type="Proteomes" id="UP000523007"/>
    </source>
</evidence>
<evidence type="ECO:0000256" key="2">
    <source>
        <dbReference type="SAM" id="Phobius"/>
    </source>
</evidence>
<gene>
    <name evidence="3" type="ORF">F4561_006115</name>
</gene>
<feature type="region of interest" description="Disordered" evidence="1">
    <location>
        <begin position="168"/>
        <end position="189"/>
    </location>
</feature>
<feature type="region of interest" description="Disordered" evidence="1">
    <location>
        <begin position="1"/>
        <end position="35"/>
    </location>
</feature>
<feature type="compositionally biased region" description="Pro residues" evidence="1">
    <location>
        <begin position="69"/>
        <end position="80"/>
    </location>
</feature>
<feature type="transmembrane region" description="Helical" evidence="2">
    <location>
        <begin position="106"/>
        <end position="125"/>
    </location>
</feature>
<keyword evidence="2" id="KW-0472">Membrane</keyword>
<accession>A0A7W7W603</accession>
<proteinExistence type="predicted"/>